<dbReference type="PANTHER" id="PTHR47331:SF1">
    <property type="entry name" value="GAG-LIKE PROTEIN"/>
    <property type="match status" value="1"/>
</dbReference>
<keyword evidence="3" id="KW-1185">Reference proteome</keyword>
<name>A0A8S9WRJ7_APOLU</name>
<dbReference type="PROSITE" id="PS50994">
    <property type="entry name" value="INTEGRASE"/>
    <property type="match status" value="1"/>
</dbReference>
<dbReference type="PANTHER" id="PTHR47331">
    <property type="entry name" value="PHD-TYPE DOMAIN-CONTAINING PROTEIN"/>
    <property type="match status" value="1"/>
</dbReference>
<dbReference type="GO" id="GO:0015074">
    <property type="term" value="P:DNA integration"/>
    <property type="evidence" value="ECO:0007669"/>
    <property type="project" value="InterPro"/>
</dbReference>
<protein>
    <recommendedName>
        <fullName evidence="1">Integrase catalytic domain-containing protein</fullName>
    </recommendedName>
</protein>
<accession>A0A8S9WRJ7</accession>
<sequence>MADLPSVRLENLRPFSSIATDFAGPFMMKSSSRRNSAHSKGYLAIFVCLEVKAVHLELAADLSTDGFLRVLDRFVARRGLCRKIYCDRGTNFVGSSSHLEEVYKMLSSCQDEIHQYLAGREITWHFNPAAAPHFNGIAEAGVKSAKYHLNRVLGDQILTYEELCTLITRVEAVLNSRPLGAITTDPNDGDYLTPGHFLIGAPLLAVPEENLLHLPPGRLSRFQLLQQCLQSFWKRWTIEYLPTLIPRTKWTEAQGNLKTNDVVFMRKERAPPLQWPIGRVAEVYPGQDGAVRVARIQTSTGSYIRPVHNLVPLPSPQ</sequence>
<dbReference type="GO" id="GO:0003676">
    <property type="term" value="F:nucleic acid binding"/>
    <property type="evidence" value="ECO:0007669"/>
    <property type="project" value="InterPro"/>
</dbReference>
<evidence type="ECO:0000313" key="3">
    <source>
        <dbReference type="Proteomes" id="UP000466442"/>
    </source>
</evidence>
<dbReference type="SUPFAM" id="SSF53098">
    <property type="entry name" value="Ribonuclease H-like"/>
    <property type="match status" value="1"/>
</dbReference>
<organism evidence="2 3">
    <name type="scientific">Apolygus lucorum</name>
    <name type="common">Small green plant bug</name>
    <name type="synonym">Lygocoris lucorum</name>
    <dbReference type="NCBI Taxonomy" id="248454"/>
    <lineage>
        <taxon>Eukaryota</taxon>
        <taxon>Metazoa</taxon>
        <taxon>Ecdysozoa</taxon>
        <taxon>Arthropoda</taxon>
        <taxon>Hexapoda</taxon>
        <taxon>Insecta</taxon>
        <taxon>Pterygota</taxon>
        <taxon>Neoptera</taxon>
        <taxon>Paraneoptera</taxon>
        <taxon>Hemiptera</taxon>
        <taxon>Heteroptera</taxon>
        <taxon>Panheteroptera</taxon>
        <taxon>Cimicomorpha</taxon>
        <taxon>Miridae</taxon>
        <taxon>Mirini</taxon>
        <taxon>Apolygus</taxon>
    </lineage>
</organism>
<dbReference type="Proteomes" id="UP000466442">
    <property type="component" value="Unassembled WGS sequence"/>
</dbReference>
<dbReference type="InterPro" id="IPR036397">
    <property type="entry name" value="RNaseH_sf"/>
</dbReference>
<evidence type="ECO:0000259" key="1">
    <source>
        <dbReference type="PROSITE" id="PS50994"/>
    </source>
</evidence>
<dbReference type="EMBL" id="WIXP02000015">
    <property type="protein sequence ID" value="KAF6199277.1"/>
    <property type="molecule type" value="Genomic_DNA"/>
</dbReference>
<dbReference type="OrthoDB" id="6623406at2759"/>
<dbReference type="InterPro" id="IPR012337">
    <property type="entry name" value="RNaseH-like_sf"/>
</dbReference>
<feature type="domain" description="Integrase catalytic" evidence="1">
    <location>
        <begin position="10"/>
        <end position="202"/>
    </location>
</feature>
<dbReference type="Gene3D" id="3.30.420.10">
    <property type="entry name" value="Ribonuclease H-like superfamily/Ribonuclease H"/>
    <property type="match status" value="1"/>
</dbReference>
<proteinExistence type="predicted"/>
<evidence type="ECO:0000313" key="2">
    <source>
        <dbReference type="EMBL" id="KAF6199277.1"/>
    </source>
</evidence>
<reference evidence="2" key="1">
    <citation type="journal article" date="2021" name="Mol. Ecol. Resour.">
        <title>Apolygus lucorum genome provides insights into omnivorousness and mesophyll feeding.</title>
        <authorList>
            <person name="Liu Y."/>
            <person name="Liu H."/>
            <person name="Wang H."/>
            <person name="Huang T."/>
            <person name="Liu B."/>
            <person name="Yang B."/>
            <person name="Yin L."/>
            <person name="Li B."/>
            <person name="Zhang Y."/>
            <person name="Zhang S."/>
            <person name="Jiang F."/>
            <person name="Zhang X."/>
            <person name="Ren Y."/>
            <person name="Wang B."/>
            <person name="Wang S."/>
            <person name="Lu Y."/>
            <person name="Wu K."/>
            <person name="Fan W."/>
            <person name="Wang G."/>
        </authorList>
    </citation>
    <scope>NUCLEOTIDE SEQUENCE</scope>
    <source>
        <strain evidence="2">12Hb</strain>
    </source>
</reference>
<dbReference type="InterPro" id="IPR040676">
    <property type="entry name" value="DUF5641"/>
</dbReference>
<gene>
    <name evidence="2" type="ORF">GE061_007303</name>
</gene>
<dbReference type="InterPro" id="IPR001584">
    <property type="entry name" value="Integrase_cat-core"/>
</dbReference>
<comment type="caution">
    <text evidence="2">The sequence shown here is derived from an EMBL/GenBank/DDBJ whole genome shotgun (WGS) entry which is preliminary data.</text>
</comment>
<dbReference type="AlphaFoldDB" id="A0A8S9WRJ7"/>
<dbReference type="Pfam" id="PF18701">
    <property type="entry name" value="DUF5641"/>
    <property type="match status" value="1"/>
</dbReference>